<proteinExistence type="predicted"/>
<feature type="chain" id="PRO_5046155552" evidence="1">
    <location>
        <begin position="21"/>
        <end position="170"/>
    </location>
</feature>
<accession>A0ABT7FK64</accession>
<organism evidence="2 3">
    <name type="scientific">Sedimentitalea xiamensis</name>
    <dbReference type="NCBI Taxonomy" id="3050037"/>
    <lineage>
        <taxon>Bacteria</taxon>
        <taxon>Pseudomonadati</taxon>
        <taxon>Pseudomonadota</taxon>
        <taxon>Alphaproteobacteria</taxon>
        <taxon>Rhodobacterales</taxon>
        <taxon>Paracoccaceae</taxon>
        <taxon>Sedimentitalea</taxon>
    </lineage>
</organism>
<evidence type="ECO:0000313" key="3">
    <source>
        <dbReference type="Proteomes" id="UP001227126"/>
    </source>
</evidence>
<dbReference type="RefSeq" id="WP_284487457.1">
    <property type="nucleotide sequence ID" value="NZ_JASNJE010000040.1"/>
</dbReference>
<dbReference type="EMBL" id="JASNJE010000040">
    <property type="protein sequence ID" value="MDK3075533.1"/>
    <property type="molecule type" value="Genomic_DNA"/>
</dbReference>
<evidence type="ECO:0000313" key="2">
    <source>
        <dbReference type="EMBL" id="MDK3075533.1"/>
    </source>
</evidence>
<dbReference type="Proteomes" id="UP001227126">
    <property type="component" value="Unassembled WGS sequence"/>
</dbReference>
<name>A0ABT7FK64_9RHOB</name>
<sequence>MQRLLTAVLILLIAALPVFAQGYGNYGNSAQGFSDRTTNKVVRLLERGLRQCQALEPVYRYDCYRQNYRDAAQQLEGNPSYAPAQQALRDVEASLQAVLRTNADPAAAPARRRGQSFAAIRQSVVPQSKAAFTAALDQARTRLLRSPDASGNHLARIASALDSDKVFLRS</sequence>
<keyword evidence="3" id="KW-1185">Reference proteome</keyword>
<protein>
    <submittedName>
        <fullName evidence="2">Uncharacterized protein</fullName>
    </submittedName>
</protein>
<keyword evidence="1" id="KW-0732">Signal</keyword>
<evidence type="ECO:0000256" key="1">
    <source>
        <dbReference type="SAM" id="SignalP"/>
    </source>
</evidence>
<reference evidence="2 3" key="1">
    <citation type="submission" date="2023-05" db="EMBL/GenBank/DDBJ databases">
        <title>Sedimentitalea sp. nov. JM2-8.</title>
        <authorList>
            <person name="Huang J."/>
        </authorList>
    </citation>
    <scope>NUCLEOTIDE SEQUENCE [LARGE SCALE GENOMIC DNA]</scope>
    <source>
        <strain evidence="2 3">JM2-8</strain>
    </source>
</reference>
<gene>
    <name evidence="2" type="ORF">QO034_20870</name>
</gene>
<comment type="caution">
    <text evidence="2">The sequence shown here is derived from an EMBL/GenBank/DDBJ whole genome shotgun (WGS) entry which is preliminary data.</text>
</comment>
<feature type="signal peptide" evidence="1">
    <location>
        <begin position="1"/>
        <end position="20"/>
    </location>
</feature>